<dbReference type="KEGG" id="mng:MNEG_11591"/>
<organism evidence="1 2">
    <name type="scientific">Monoraphidium neglectum</name>
    <dbReference type="NCBI Taxonomy" id="145388"/>
    <lineage>
        <taxon>Eukaryota</taxon>
        <taxon>Viridiplantae</taxon>
        <taxon>Chlorophyta</taxon>
        <taxon>core chlorophytes</taxon>
        <taxon>Chlorophyceae</taxon>
        <taxon>CS clade</taxon>
        <taxon>Sphaeropleales</taxon>
        <taxon>Selenastraceae</taxon>
        <taxon>Monoraphidium</taxon>
    </lineage>
</organism>
<sequence length="153" mass="15171">MQLPEVQALIGLAELGARSPYPLRRGVAALLRAAGAGAAAAAVPRSDVPDVLPAAAALAVLQTLPIDAAAAARLPAAMALEGAGFGAEGALVQTDALAALLCLVCGGGLDEKLDLAFWVLDSGAAPVLPVAASISTRMGARRGRPHGMELCMG</sequence>
<dbReference type="Proteomes" id="UP000054498">
    <property type="component" value="Unassembled WGS sequence"/>
</dbReference>
<dbReference type="RefSeq" id="XP_013895391.1">
    <property type="nucleotide sequence ID" value="XM_014039937.1"/>
</dbReference>
<evidence type="ECO:0000313" key="2">
    <source>
        <dbReference type="Proteomes" id="UP000054498"/>
    </source>
</evidence>
<gene>
    <name evidence="1" type="ORF">MNEG_11591</name>
</gene>
<keyword evidence="2" id="KW-1185">Reference proteome</keyword>
<proteinExistence type="predicted"/>
<name>A0A0D2M516_9CHLO</name>
<dbReference type="AlphaFoldDB" id="A0A0D2M516"/>
<dbReference type="EMBL" id="KK103036">
    <property type="protein sequence ID" value="KIY96371.1"/>
    <property type="molecule type" value="Genomic_DNA"/>
</dbReference>
<evidence type="ECO:0000313" key="1">
    <source>
        <dbReference type="EMBL" id="KIY96371.1"/>
    </source>
</evidence>
<dbReference type="GeneID" id="25728869"/>
<protein>
    <submittedName>
        <fullName evidence="1">Uncharacterized protein</fullName>
    </submittedName>
</protein>
<reference evidence="1 2" key="1">
    <citation type="journal article" date="2013" name="BMC Genomics">
        <title>Reconstruction of the lipid metabolism for the microalga Monoraphidium neglectum from its genome sequence reveals characteristics suitable for biofuel production.</title>
        <authorList>
            <person name="Bogen C."/>
            <person name="Al-Dilaimi A."/>
            <person name="Albersmeier A."/>
            <person name="Wichmann J."/>
            <person name="Grundmann M."/>
            <person name="Rupp O."/>
            <person name="Lauersen K.J."/>
            <person name="Blifernez-Klassen O."/>
            <person name="Kalinowski J."/>
            <person name="Goesmann A."/>
            <person name="Mussgnug J.H."/>
            <person name="Kruse O."/>
        </authorList>
    </citation>
    <scope>NUCLEOTIDE SEQUENCE [LARGE SCALE GENOMIC DNA]</scope>
    <source>
        <strain evidence="1 2">SAG 48.87</strain>
    </source>
</reference>
<accession>A0A0D2M516</accession>